<evidence type="ECO:0000256" key="8">
    <source>
        <dbReference type="ARBA" id="ARBA00023125"/>
    </source>
</evidence>
<dbReference type="Gene3D" id="3.90.320.10">
    <property type="match status" value="1"/>
</dbReference>
<dbReference type="PROSITE" id="PS51217">
    <property type="entry name" value="UVRD_HELICASE_CTER"/>
    <property type="match status" value="1"/>
</dbReference>
<accession>A0ABY8NCY0</accession>
<evidence type="ECO:0000313" key="17">
    <source>
        <dbReference type="EMBL" id="WGL16269.1"/>
    </source>
</evidence>
<evidence type="ECO:0000256" key="4">
    <source>
        <dbReference type="ARBA" id="ARBA00022801"/>
    </source>
</evidence>
<evidence type="ECO:0000256" key="2">
    <source>
        <dbReference type="ARBA" id="ARBA00022741"/>
    </source>
</evidence>
<dbReference type="Pfam" id="PF00580">
    <property type="entry name" value="UvrD-helicase"/>
    <property type="match status" value="1"/>
</dbReference>
<keyword evidence="7 14" id="KW-0067">ATP-binding</keyword>
<keyword evidence="8" id="KW-0238">DNA-binding</keyword>
<dbReference type="EC" id="5.6.2.4" evidence="12"/>
<dbReference type="InterPro" id="IPR000212">
    <property type="entry name" value="DNA_helicase_UvrD/REP"/>
</dbReference>
<evidence type="ECO:0000256" key="9">
    <source>
        <dbReference type="ARBA" id="ARBA00023204"/>
    </source>
</evidence>
<dbReference type="SUPFAM" id="SSF52980">
    <property type="entry name" value="Restriction endonuclease-like"/>
    <property type="match status" value="1"/>
</dbReference>
<gene>
    <name evidence="17" type="ORF">PVT68_16060</name>
</gene>
<dbReference type="Pfam" id="PF12705">
    <property type="entry name" value="PDDEXK_1"/>
    <property type="match status" value="1"/>
</dbReference>
<evidence type="ECO:0000259" key="15">
    <source>
        <dbReference type="PROSITE" id="PS51198"/>
    </source>
</evidence>
<comment type="catalytic activity">
    <reaction evidence="13">
        <text>ATP + H2O = ADP + phosphate + H(+)</text>
        <dbReference type="Rhea" id="RHEA:13065"/>
        <dbReference type="ChEBI" id="CHEBI:15377"/>
        <dbReference type="ChEBI" id="CHEBI:15378"/>
        <dbReference type="ChEBI" id="CHEBI:30616"/>
        <dbReference type="ChEBI" id="CHEBI:43474"/>
        <dbReference type="ChEBI" id="CHEBI:456216"/>
        <dbReference type="EC" id="5.6.2.4"/>
    </reaction>
</comment>
<dbReference type="SUPFAM" id="SSF52540">
    <property type="entry name" value="P-loop containing nucleoside triphosphate hydrolases"/>
    <property type="match status" value="1"/>
</dbReference>
<dbReference type="InterPro" id="IPR014016">
    <property type="entry name" value="UvrD-like_ATP-bd"/>
</dbReference>
<evidence type="ECO:0000256" key="5">
    <source>
        <dbReference type="ARBA" id="ARBA00022806"/>
    </source>
</evidence>
<evidence type="ECO:0000256" key="10">
    <source>
        <dbReference type="ARBA" id="ARBA00023235"/>
    </source>
</evidence>
<evidence type="ECO:0000256" key="6">
    <source>
        <dbReference type="ARBA" id="ARBA00022839"/>
    </source>
</evidence>
<evidence type="ECO:0000256" key="12">
    <source>
        <dbReference type="ARBA" id="ARBA00034808"/>
    </source>
</evidence>
<evidence type="ECO:0000313" key="18">
    <source>
        <dbReference type="Proteomes" id="UP001236500"/>
    </source>
</evidence>
<feature type="domain" description="UvrD-like helicase ATP-binding" evidence="15">
    <location>
        <begin position="1"/>
        <end position="410"/>
    </location>
</feature>
<dbReference type="InterPro" id="IPR014017">
    <property type="entry name" value="DNA_helicase_UvrD-like_C"/>
</dbReference>
<keyword evidence="2 14" id="KW-0547">Nucleotide-binding</keyword>
<dbReference type="PANTHER" id="PTHR11070">
    <property type="entry name" value="UVRD / RECB / PCRA DNA HELICASE FAMILY MEMBER"/>
    <property type="match status" value="1"/>
</dbReference>
<dbReference type="Gene3D" id="3.40.50.300">
    <property type="entry name" value="P-loop containing nucleotide triphosphate hydrolases"/>
    <property type="match status" value="4"/>
</dbReference>
<comment type="catalytic activity">
    <reaction evidence="11">
        <text>Couples ATP hydrolysis with the unwinding of duplex DNA by translocating in the 3'-5' direction.</text>
        <dbReference type="EC" id="5.6.2.4"/>
    </reaction>
</comment>
<dbReference type="PROSITE" id="PS51198">
    <property type="entry name" value="UVRD_HELICASE_ATP_BIND"/>
    <property type="match status" value="1"/>
</dbReference>
<evidence type="ECO:0000256" key="14">
    <source>
        <dbReference type="PROSITE-ProRule" id="PRU00560"/>
    </source>
</evidence>
<name>A0ABY8NCY0_9GAMM</name>
<evidence type="ECO:0000256" key="3">
    <source>
        <dbReference type="ARBA" id="ARBA00022763"/>
    </source>
</evidence>
<keyword evidence="1" id="KW-0540">Nuclease</keyword>
<protein>
    <recommendedName>
        <fullName evidence="12">DNA 3'-5' helicase</fullName>
        <ecNumber evidence="12">5.6.2.4</ecNumber>
    </recommendedName>
</protein>
<dbReference type="InterPro" id="IPR011335">
    <property type="entry name" value="Restrct_endonuc-II-like"/>
</dbReference>
<keyword evidence="3" id="KW-0227">DNA damage</keyword>
<keyword evidence="18" id="KW-1185">Reference proteome</keyword>
<keyword evidence="9" id="KW-0234">DNA repair</keyword>
<keyword evidence="6" id="KW-0269">Exonuclease</keyword>
<feature type="domain" description="UvrD-like helicase C-terminal" evidence="16">
    <location>
        <begin position="420"/>
        <end position="700"/>
    </location>
</feature>
<sequence length="1066" mass="117426">MSSTIAPNIEFISAGAGSGKTYTLTKRMGELLSGNVVQPRGVMATTFTKMAASELKERVRQSLLESGNNATANAMGQAMIGTVNSVCGALVERFAFEAGLSPKQTVIEEEGAAQLFNQALDETLETDIRIIGKMHALSDRLGLVDSKTNQPLWRGEIQKIVDAARSNNLGPEDLRAAIDNSRDSLFSYFPPPTKRNLDNELLDAIDSATSQFNPTVDKTKGSKKYFADLEIIHRSLAEGRLSWPGWLRLSKDLPTAKSRPLAESVQMIASDYDKHPRLREDIGEFIHQIYTIAADSLDTYRRLKTRLGVVDFVDQEQCLLQILELPEVTDALRQELQLLMVDEFQDTSPIQLAIFIKLSELADRAIWVGDIKQSIYGFRGSDPSLMLTVIDHLKNQGATIDVLGKSWRSRPELVEYINGLFVPAFANTIPEQQVALEPAHQPQLKTPAVEHWQLEGSNKKNQYSALAAAVQKLVESGQQVLDSRTGDPRAVTYGDIAILARSNSNLASMAQELSAFGIPVSLSRAGLMATPEAVFAVACLRRLANPADTLASAEIRAMSQGEAVEEWLADRINRVQSDEGLHEWGEDTVPALAAIAEQRQRLLYLSPVEALEQVLLVTDARALATRWSKTLLHAELRLKNLEALLALSENYLDHCQTQNRAATVPGLILWFQQLQKNEQDNQATPDKGAVTLLTHHRAKGLEWPVVIASDLSAPVRPRIWGLRVQPNAAGFDFNAPLAGRSLCYWPSFFGGQSKDVSLKATVESGADGKQALADATEEDKRLLYVSLTRARDHLVLVSTQKSPTKSDYGYWWDCVDTRLLLPESDSVTLPKGKTVATKFASQPEAESPFIPTQEPLHWLGAGRKVQTATYFPRYLTPSAAEPLAQASIGDSLQIGERIALHNGPDITRLGEAVHAVIASAVTCGATSVEMTERVLADYGMREFITVPEVDAMVAKFLARIQEQFQPEQCWAEVPIQYTNSDGQQLQGFIDLLLETEQGWIVIDHKSSPRARSEWEPEALKYSGQLDVYRQALLAATEKPVLGCWIHFAITGGLVEVKLPQAAKATM</sequence>
<dbReference type="InterPro" id="IPR011604">
    <property type="entry name" value="PDDEXK-like_dom_sf"/>
</dbReference>
<organism evidence="17 18">
    <name type="scientific">Microbulbifer bruguierae</name>
    <dbReference type="NCBI Taxonomy" id="3029061"/>
    <lineage>
        <taxon>Bacteria</taxon>
        <taxon>Pseudomonadati</taxon>
        <taxon>Pseudomonadota</taxon>
        <taxon>Gammaproteobacteria</taxon>
        <taxon>Cellvibrionales</taxon>
        <taxon>Microbulbiferaceae</taxon>
        <taxon>Microbulbifer</taxon>
    </lineage>
</organism>
<keyword evidence="5 14" id="KW-0347">Helicase</keyword>
<feature type="binding site" evidence="14">
    <location>
        <begin position="14"/>
        <end position="21"/>
    </location>
    <ligand>
        <name>ATP</name>
        <dbReference type="ChEBI" id="CHEBI:30616"/>
    </ligand>
</feature>
<dbReference type="RefSeq" id="WP_280319790.1">
    <property type="nucleotide sequence ID" value="NZ_CP118605.1"/>
</dbReference>
<keyword evidence="10" id="KW-0413">Isomerase</keyword>
<dbReference type="InterPro" id="IPR038726">
    <property type="entry name" value="PDDEXK_AddAB-type"/>
</dbReference>
<evidence type="ECO:0000256" key="11">
    <source>
        <dbReference type="ARBA" id="ARBA00034617"/>
    </source>
</evidence>
<evidence type="ECO:0000256" key="1">
    <source>
        <dbReference type="ARBA" id="ARBA00022722"/>
    </source>
</evidence>
<dbReference type="EMBL" id="CP118605">
    <property type="protein sequence ID" value="WGL16269.1"/>
    <property type="molecule type" value="Genomic_DNA"/>
</dbReference>
<proteinExistence type="predicted"/>
<dbReference type="InterPro" id="IPR027417">
    <property type="entry name" value="P-loop_NTPase"/>
</dbReference>
<evidence type="ECO:0000259" key="16">
    <source>
        <dbReference type="PROSITE" id="PS51217"/>
    </source>
</evidence>
<dbReference type="PANTHER" id="PTHR11070:SF23">
    <property type="entry name" value="RECBCD ENZYME SUBUNIT RECB"/>
    <property type="match status" value="1"/>
</dbReference>
<dbReference type="Pfam" id="PF13361">
    <property type="entry name" value="UvrD_C"/>
    <property type="match status" value="1"/>
</dbReference>
<evidence type="ECO:0000256" key="13">
    <source>
        <dbReference type="ARBA" id="ARBA00048988"/>
    </source>
</evidence>
<reference evidence="17 18" key="1">
    <citation type="submission" date="2023-02" db="EMBL/GenBank/DDBJ databases">
        <title>Description and genomic characterization of Microbulbifer bruguierae sp. nov., isolated from the sediment of mangrove plant Bruguiera sexangula.</title>
        <authorList>
            <person name="Long M."/>
        </authorList>
    </citation>
    <scope>NUCLEOTIDE SEQUENCE [LARGE SCALE GENOMIC DNA]</scope>
    <source>
        <strain evidence="17 18">H12</strain>
    </source>
</reference>
<dbReference type="Proteomes" id="UP001236500">
    <property type="component" value="Chromosome"/>
</dbReference>
<evidence type="ECO:0000256" key="7">
    <source>
        <dbReference type="ARBA" id="ARBA00022840"/>
    </source>
</evidence>
<keyword evidence="4 14" id="KW-0378">Hydrolase</keyword>